<keyword evidence="2" id="KW-1185">Reference proteome</keyword>
<name>A0A4U5TXB6_COLLU</name>
<dbReference type="Proteomes" id="UP000298787">
    <property type="component" value="Chromosome 1"/>
</dbReference>
<accession>A0A4U5TXB6</accession>
<evidence type="ECO:0000313" key="2">
    <source>
        <dbReference type="Proteomes" id="UP000298787"/>
    </source>
</evidence>
<proteinExistence type="predicted"/>
<evidence type="ECO:0000313" key="1">
    <source>
        <dbReference type="EMBL" id="TKS66287.1"/>
    </source>
</evidence>
<dbReference type="AlphaFoldDB" id="A0A4U5TXB6"/>
<dbReference type="EMBL" id="CM014078">
    <property type="protein sequence ID" value="TKS66287.1"/>
    <property type="molecule type" value="Genomic_DNA"/>
</dbReference>
<protein>
    <submittedName>
        <fullName evidence="1">Uncharacterized protein</fullName>
    </submittedName>
</protein>
<reference evidence="1 2" key="1">
    <citation type="submission" date="2019-01" db="EMBL/GenBank/DDBJ databases">
        <title>Genome Assembly of Collichthys lucidus.</title>
        <authorList>
            <person name="Cai M."/>
            <person name="Xiao S."/>
        </authorList>
    </citation>
    <scope>NUCLEOTIDE SEQUENCE [LARGE SCALE GENOMIC DNA]</scope>
    <source>
        <strain evidence="1">JT15FE1705JMU</strain>
        <tissue evidence="1">Muscle</tissue>
    </source>
</reference>
<gene>
    <name evidence="1" type="ORF">D9C73_000343</name>
</gene>
<sequence length="113" mass="12414">MAANKESPKLSAAVTHHCGAVADQVNGLQQKVTQIEELLCDSAVQSGETRKTLDQICDQSVDTPRRLDTIMNMFSELGRNISTQAAIIVTRLEEVTRGLSALQQNFELEGRQD</sequence>
<organism evidence="1 2">
    <name type="scientific">Collichthys lucidus</name>
    <name type="common">Big head croaker</name>
    <name type="synonym">Sciaena lucida</name>
    <dbReference type="NCBI Taxonomy" id="240159"/>
    <lineage>
        <taxon>Eukaryota</taxon>
        <taxon>Metazoa</taxon>
        <taxon>Chordata</taxon>
        <taxon>Craniata</taxon>
        <taxon>Vertebrata</taxon>
        <taxon>Euteleostomi</taxon>
        <taxon>Actinopterygii</taxon>
        <taxon>Neopterygii</taxon>
        <taxon>Teleostei</taxon>
        <taxon>Neoteleostei</taxon>
        <taxon>Acanthomorphata</taxon>
        <taxon>Eupercaria</taxon>
        <taxon>Sciaenidae</taxon>
        <taxon>Collichthys</taxon>
    </lineage>
</organism>